<dbReference type="InterPro" id="IPR051785">
    <property type="entry name" value="MMCE/EMCE_epimerase"/>
</dbReference>
<evidence type="ECO:0000256" key="1">
    <source>
        <dbReference type="ARBA" id="ARBA00022723"/>
    </source>
</evidence>
<keyword evidence="3" id="KW-0456">Lyase</keyword>
<dbReference type="OrthoDB" id="9794917at2"/>
<organism evidence="3 4">
    <name type="scientific">Nocardia ninae NBRC 108245</name>
    <dbReference type="NCBI Taxonomy" id="1210091"/>
    <lineage>
        <taxon>Bacteria</taxon>
        <taxon>Bacillati</taxon>
        <taxon>Actinomycetota</taxon>
        <taxon>Actinomycetes</taxon>
        <taxon>Mycobacteriales</taxon>
        <taxon>Nocardiaceae</taxon>
        <taxon>Nocardia</taxon>
    </lineage>
</organism>
<dbReference type="GO" id="GO:0004493">
    <property type="term" value="F:methylmalonyl-CoA epimerase activity"/>
    <property type="evidence" value="ECO:0007669"/>
    <property type="project" value="TreeGrafter"/>
</dbReference>
<accession>A0A511MHZ1</accession>
<reference evidence="3 4" key="1">
    <citation type="submission" date="2019-07" db="EMBL/GenBank/DDBJ databases">
        <title>Whole genome shotgun sequence of Nocardia ninae NBRC 108245.</title>
        <authorList>
            <person name="Hosoyama A."/>
            <person name="Uohara A."/>
            <person name="Ohji S."/>
            <person name="Ichikawa N."/>
        </authorList>
    </citation>
    <scope>NUCLEOTIDE SEQUENCE [LARGE SCALE GENOMIC DNA]</scope>
    <source>
        <strain evidence="3 4">NBRC 108245</strain>
    </source>
</reference>
<dbReference type="PANTHER" id="PTHR43048:SF4">
    <property type="entry name" value="RING-CLEAVING DIOXYGENASE-RELATED"/>
    <property type="match status" value="1"/>
</dbReference>
<dbReference type="Pfam" id="PF00903">
    <property type="entry name" value="Glyoxalase"/>
    <property type="match status" value="1"/>
</dbReference>
<keyword evidence="1" id="KW-0479">Metal-binding</keyword>
<evidence type="ECO:0000313" key="4">
    <source>
        <dbReference type="Proteomes" id="UP000321424"/>
    </source>
</evidence>
<dbReference type="GO" id="GO:0046491">
    <property type="term" value="P:L-methylmalonyl-CoA metabolic process"/>
    <property type="evidence" value="ECO:0007669"/>
    <property type="project" value="TreeGrafter"/>
</dbReference>
<keyword evidence="4" id="KW-1185">Reference proteome</keyword>
<dbReference type="PANTHER" id="PTHR43048">
    <property type="entry name" value="METHYLMALONYL-COA EPIMERASE"/>
    <property type="match status" value="1"/>
</dbReference>
<protein>
    <submittedName>
        <fullName evidence="3">Lyase</fullName>
    </submittedName>
</protein>
<evidence type="ECO:0000313" key="3">
    <source>
        <dbReference type="EMBL" id="GEM40284.1"/>
    </source>
</evidence>
<dbReference type="InterPro" id="IPR029068">
    <property type="entry name" value="Glyas_Bleomycin-R_OHBP_Dase"/>
</dbReference>
<feature type="domain" description="VOC" evidence="2">
    <location>
        <begin position="13"/>
        <end position="145"/>
    </location>
</feature>
<dbReference type="Proteomes" id="UP000321424">
    <property type="component" value="Unassembled WGS sequence"/>
</dbReference>
<dbReference type="AlphaFoldDB" id="A0A511MHZ1"/>
<dbReference type="InterPro" id="IPR004360">
    <property type="entry name" value="Glyas_Fos-R_dOase_dom"/>
</dbReference>
<dbReference type="GO" id="GO:0046872">
    <property type="term" value="F:metal ion binding"/>
    <property type="evidence" value="ECO:0007669"/>
    <property type="project" value="UniProtKB-KW"/>
</dbReference>
<dbReference type="EMBL" id="BJXA01000034">
    <property type="protein sequence ID" value="GEM40284.1"/>
    <property type="molecule type" value="Genomic_DNA"/>
</dbReference>
<evidence type="ECO:0000259" key="2">
    <source>
        <dbReference type="PROSITE" id="PS51819"/>
    </source>
</evidence>
<dbReference type="RefSeq" id="WP_147135352.1">
    <property type="nucleotide sequence ID" value="NZ_BJXA01000034.1"/>
</dbReference>
<gene>
    <name evidence="3" type="ORF">NN4_48030</name>
</gene>
<dbReference type="SUPFAM" id="SSF54593">
    <property type="entry name" value="Glyoxalase/Bleomycin resistance protein/Dihydroxybiphenyl dioxygenase"/>
    <property type="match status" value="1"/>
</dbReference>
<comment type="caution">
    <text evidence="3">The sequence shown here is derived from an EMBL/GenBank/DDBJ whole genome shotgun (WGS) entry which is preliminary data.</text>
</comment>
<name>A0A511MHZ1_9NOCA</name>
<sequence>MSGSAQKAWGVTGFEACTLAVHDLDEALGFYCGVLGFALHDDIEARHAQSASVSPPSQPTMRIILQAPGTDPHIAPADRQTIGDLMTKGVLGQRLAFTIDSCAATFEYLEAAGAEVVQEPMNKPDGTRDCAFFDPSGNLLRFTQPRRK</sequence>
<dbReference type="PROSITE" id="PS51819">
    <property type="entry name" value="VOC"/>
    <property type="match status" value="1"/>
</dbReference>
<dbReference type="InterPro" id="IPR037523">
    <property type="entry name" value="VOC_core"/>
</dbReference>
<dbReference type="GO" id="GO:0016829">
    <property type="term" value="F:lyase activity"/>
    <property type="evidence" value="ECO:0007669"/>
    <property type="project" value="UniProtKB-KW"/>
</dbReference>
<proteinExistence type="predicted"/>
<dbReference type="Gene3D" id="3.10.180.10">
    <property type="entry name" value="2,3-Dihydroxybiphenyl 1,2-Dioxygenase, domain 1"/>
    <property type="match status" value="1"/>
</dbReference>